<evidence type="ECO:0000256" key="1">
    <source>
        <dbReference type="ARBA" id="ARBA00004604"/>
    </source>
</evidence>
<gene>
    <name evidence="5" type="ORF">MOBT1_001805</name>
</gene>
<accession>A0AAF0E0L0</accession>
<feature type="region of interest" description="Disordered" evidence="4">
    <location>
        <begin position="24"/>
        <end position="46"/>
    </location>
</feature>
<comment type="subcellular location">
    <subcellularLocation>
        <location evidence="1">Nucleus</location>
        <location evidence="1">Nucleolus</location>
    </subcellularLocation>
</comment>
<keyword evidence="6" id="KW-1185">Reference proteome</keyword>
<dbReference type="Proteomes" id="UP001214603">
    <property type="component" value="Chromosome 3"/>
</dbReference>
<evidence type="ECO:0000256" key="3">
    <source>
        <dbReference type="ARBA" id="ARBA00023242"/>
    </source>
</evidence>
<dbReference type="InterPro" id="IPR010414">
    <property type="entry name" value="FRG1"/>
</dbReference>
<dbReference type="EMBL" id="CP119936">
    <property type="protein sequence ID" value="WFD03116.1"/>
    <property type="molecule type" value="Genomic_DNA"/>
</dbReference>
<proteinExistence type="inferred from homology"/>
<organism evidence="5 6">
    <name type="scientific">Malassezia obtusa</name>
    <dbReference type="NCBI Taxonomy" id="76774"/>
    <lineage>
        <taxon>Eukaryota</taxon>
        <taxon>Fungi</taxon>
        <taxon>Dikarya</taxon>
        <taxon>Basidiomycota</taxon>
        <taxon>Ustilaginomycotina</taxon>
        <taxon>Malasseziomycetes</taxon>
        <taxon>Malasseziales</taxon>
        <taxon>Malasseziaceae</taxon>
        <taxon>Malassezia</taxon>
    </lineage>
</organism>
<keyword evidence="3" id="KW-0539">Nucleus</keyword>
<dbReference type="InterPro" id="IPR008999">
    <property type="entry name" value="Actin-crosslinking"/>
</dbReference>
<dbReference type="SUPFAM" id="SSF50405">
    <property type="entry name" value="Actin-crosslinking proteins"/>
    <property type="match status" value="1"/>
</dbReference>
<protein>
    <submittedName>
        <fullName evidence="5">Uncharacterized protein</fullName>
    </submittedName>
</protein>
<dbReference type="AlphaFoldDB" id="A0AAF0E0L0"/>
<sequence>MSGKSLRLTFKGDKVRVLLTQPKRKRVKRSEAPTQNAFYQDEESDAEMYGGDEQAWVPVEAPDELNGPAFVYKKTEGGSGLALSFNVPLNQVETSHIDPPELPSGVLDDGAMVAGADLAPHNVNQVWVANKLPELEQWTLKSAPGTFLASDRFGSVTATNEARGPHEEWVVKLVDVAHARPADAPLPSNVVLGPRRGFAFQSPHGKWLALDAGDEDAKKRRVRADAAELDESCVWDVSVQWKFRHTVRHAHRAARKTAKLDSGNVLDEERISRSRQGWNAGSRVRLATGSRQELEQAKREGRLSEAMLDRRQRLKSDKYAW</sequence>
<name>A0AAF0E0L0_9BASI</name>
<dbReference type="GO" id="GO:0005730">
    <property type="term" value="C:nucleolus"/>
    <property type="evidence" value="ECO:0007669"/>
    <property type="project" value="UniProtKB-SubCell"/>
</dbReference>
<evidence type="ECO:0000256" key="2">
    <source>
        <dbReference type="ARBA" id="ARBA00010878"/>
    </source>
</evidence>
<dbReference type="Gene3D" id="2.80.10.50">
    <property type="match status" value="1"/>
</dbReference>
<dbReference type="Pfam" id="PF06229">
    <property type="entry name" value="FRG1"/>
    <property type="match status" value="1"/>
</dbReference>
<dbReference type="CDD" id="cd23339">
    <property type="entry name" value="beta-trefoil_FSCN_fungal_FRG1-like"/>
    <property type="match status" value="1"/>
</dbReference>
<dbReference type="PANTHER" id="PTHR12928:SF0">
    <property type="entry name" value="FSHD REGION GENE 1"/>
    <property type="match status" value="1"/>
</dbReference>
<dbReference type="PANTHER" id="PTHR12928">
    <property type="entry name" value="FRG1 PROTEIN"/>
    <property type="match status" value="1"/>
</dbReference>
<evidence type="ECO:0000313" key="5">
    <source>
        <dbReference type="EMBL" id="WFD03116.1"/>
    </source>
</evidence>
<evidence type="ECO:0000256" key="4">
    <source>
        <dbReference type="SAM" id="MobiDB-lite"/>
    </source>
</evidence>
<reference evidence="5" key="1">
    <citation type="submission" date="2023-03" db="EMBL/GenBank/DDBJ databases">
        <title>Mating type loci evolution in Malassezia.</title>
        <authorList>
            <person name="Coelho M.A."/>
        </authorList>
    </citation>
    <scope>NUCLEOTIDE SEQUENCE</scope>
    <source>
        <strain evidence="5">CBS 7876</strain>
    </source>
</reference>
<dbReference type="GO" id="GO:0051015">
    <property type="term" value="F:actin filament binding"/>
    <property type="evidence" value="ECO:0007669"/>
    <property type="project" value="TreeGrafter"/>
</dbReference>
<evidence type="ECO:0000313" key="6">
    <source>
        <dbReference type="Proteomes" id="UP001214603"/>
    </source>
</evidence>
<dbReference type="GO" id="GO:0071013">
    <property type="term" value="C:catalytic step 2 spliceosome"/>
    <property type="evidence" value="ECO:0007669"/>
    <property type="project" value="TreeGrafter"/>
</dbReference>
<comment type="similarity">
    <text evidence="2">Belongs to the FRG1 family.</text>
</comment>